<comment type="caution">
    <text evidence="2">The sequence shown here is derived from an EMBL/GenBank/DDBJ whole genome shotgun (WGS) entry which is preliminary data.</text>
</comment>
<name>A0ABD5WRD1_9EURY</name>
<dbReference type="AlphaFoldDB" id="A0ABD5WRD1"/>
<dbReference type="EMBL" id="JBHTAG010000002">
    <property type="protein sequence ID" value="MFC7096119.1"/>
    <property type="molecule type" value="Genomic_DNA"/>
</dbReference>
<evidence type="ECO:0000313" key="2">
    <source>
        <dbReference type="EMBL" id="MFC7096119.1"/>
    </source>
</evidence>
<protein>
    <submittedName>
        <fullName evidence="2">HalOD1 output domain-containing protein</fullName>
    </submittedName>
</protein>
<keyword evidence="3" id="KW-1185">Reference proteome</keyword>
<sequence>MEERVRAPGGAGAGVVAEFDAVAGVRFEPLRDAYRVQKRRDHPEPVSYLVVEAVAAVTGTSMMDLDPLHETIDADALDAVLTAPEHVGAIVRFDYGGCRIEASSGGELLITER</sequence>
<organism evidence="2 3">
    <name type="scientific">Halobaculum marinum</name>
    <dbReference type="NCBI Taxonomy" id="3031996"/>
    <lineage>
        <taxon>Archaea</taxon>
        <taxon>Methanobacteriati</taxon>
        <taxon>Methanobacteriota</taxon>
        <taxon>Stenosarchaea group</taxon>
        <taxon>Halobacteria</taxon>
        <taxon>Halobacteriales</taxon>
        <taxon>Haloferacaceae</taxon>
        <taxon>Halobaculum</taxon>
    </lineage>
</organism>
<evidence type="ECO:0000259" key="1">
    <source>
        <dbReference type="Pfam" id="PF18545"/>
    </source>
</evidence>
<feature type="domain" description="Halobacterial output" evidence="1">
    <location>
        <begin position="44"/>
        <end position="111"/>
    </location>
</feature>
<dbReference type="RefSeq" id="WP_276236394.1">
    <property type="nucleotide sequence ID" value="NZ_CP119989.1"/>
</dbReference>
<dbReference type="Proteomes" id="UP001596388">
    <property type="component" value="Unassembled WGS sequence"/>
</dbReference>
<reference evidence="2 3" key="1">
    <citation type="journal article" date="2019" name="Int. J. Syst. Evol. Microbiol.">
        <title>The Global Catalogue of Microorganisms (GCM) 10K type strain sequencing project: providing services to taxonomists for standard genome sequencing and annotation.</title>
        <authorList>
            <consortium name="The Broad Institute Genomics Platform"/>
            <consortium name="The Broad Institute Genome Sequencing Center for Infectious Disease"/>
            <person name="Wu L."/>
            <person name="Ma J."/>
        </authorList>
    </citation>
    <scope>NUCLEOTIDE SEQUENCE [LARGE SCALE GENOMIC DNA]</scope>
    <source>
        <strain evidence="2 3">DT55</strain>
    </source>
</reference>
<accession>A0ABD5WRD1</accession>
<dbReference type="InterPro" id="IPR040624">
    <property type="entry name" value="HalOD1"/>
</dbReference>
<dbReference type="GeneID" id="79269995"/>
<proteinExistence type="predicted"/>
<dbReference type="Pfam" id="PF18545">
    <property type="entry name" value="HalOD1"/>
    <property type="match status" value="1"/>
</dbReference>
<gene>
    <name evidence="2" type="ORF">ACFQKD_02290</name>
</gene>
<evidence type="ECO:0000313" key="3">
    <source>
        <dbReference type="Proteomes" id="UP001596388"/>
    </source>
</evidence>